<evidence type="ECO:0000313" key="1">
    <source>
        <dbReference type="EMBL" id="MBB5719955.1"/>
    </source>
</evidence>
<sequence>MTDPSIGTVIVRHIDELEEALRYANGTMQPMLAKAVAVVLEERRIALGWAGEVVADLAETLWLAPPEWKIGGDPEDDDFYLSFSLDTMPCIDGHEPETWVGTIAGFAGARIRFVFGTDAIGQRDWKALLRSEGALLDELVNKGFLCDPKTGDLALTIPINREDLASGFEEEDLETALAPLRTSVDRIRDARPIFDRLVEAISKKGRP</sequence>
<dbReference type="RefSeq" id="WP_184005362.1">
    <property type="nucleotide sequence ID" value="NZ_BAABIF010000011.1"/>
</dbReference>
<organism evidence="1 2">
    <name type="scientific">Stakelama sediminis</name>
    <dbReference type="NCBI Taxonomy" id="463200"/>
    <lineage>
        <taxon>Bacteria</taxon>
        <taxon>Pseudomonadati</taxon>
        <taxon>Pseudomonadota</taxon>
        <taxon>Alphaproteobacteria</taxon>
        <taxon>Sphingomonadales</taxon>
        <taxon>Sphingomonadaceae</taxon>
        <taxon>Stakelama</taxon>
    </lineage>
</organism>
<reference evidence="1 2" key="1">
    <citation type="submission" date="2020-08" db="EMBL/GenBank/DDBJ databases">
        <title>Genomic Encyclopedia of Type Strains, Phase IV (KMG-IV): sequencing the most valuable type-strain genomes for metagenomic binning, comparative biology and taxonomic classification.</title>
        <authorList>
            <person name="Goeker M."/>
        </authorList>
    </citation>
    <scope>NUCLEOTIDE SEQUENCE [LARGE SCALE GENOMIC DNA]</scope>
    <source>
        <strain evidence="1 2">DSM 27203</strain>
    </source>
</reference>
<protein>
    <submittedName>
        <fullName evidence="1">Uncharacterized protein</fullName>
    </submittedName>
</protein>
<dbReference type="Proteomes" id="UP000554342">
    <property type="component" value="Unassembled WGS sequence"/>
</dbReference>
<dbReference type="AlphaFoldDB" id="A0A840Z212"/>
<keyword evidence="2" id="KW-1185">Reference proteome</keyword>
<gene>
    <name evidence="1" type="ORF">FHR23_002914</name>
</gene>
<comment type="caution">
    <text evidence="1">The sequence shown here is derived from an EMBL/GenBank/DDBJ whole genome shotgun (WGS) entry which is preliminary data.</text>
</comment>
<evidence type="ECO:0000313" key="2">
    <source>
        <dbReference type="Proteomes" id="UP000554342"/>
    </source>
</evidence>
<proteinExistence type="predicted"/>
<dbReference type="EMBL" id="JACIJI010000007">
    <property type="protein sequence ID" value="MBB5719955.1"/>
    <property type="molecule type" value="Genomic_DNA"/>
</dbReference>
<accession>A0A840Z212</accession>
<name>A0A840Z212_9SPHN</name>